<gene>
    <name evidence="8" type="ordered locus">Hhal_2394</name>
</gene>
<dbReference type="GO" id="GO:0015293">
    <property type="term" value="F:symporter activity"/>
    <property type="evidence" value="ECO:0007669"/>
    <property type="project" value="UniProtKB-KW"/>
</dbReference>
<reference evidence="9" key="1">
    <citation type="submission" date="2006-12" db="EMBL/GenBank/DDBJ databases">
        <title>Complete sequence of Halorhodospira halophila SL1.</title>
        <authorList>
            <consortium name="US DOE Joint Genome Institute"/>
            <person name="Copeland A."/>
            <person name="Lucas S."/>
            <person name="Lapidus A."/>
            <person name="Barry K."/>
            <person name="Detter J.C."/>
            <person name="Glavina del Rio T."/>
            <person name="Hammon N."/>
            <person name="Israni S."/>
            <person name="Dalin E."/>
            <person name="Tice H."/>
            <person name="Pitluck S."/>
            <person name="Saunders E."/>
            <person name="Brettin T."/>
            <person name="Bruce D."/>
            <person name="Han C."/>
            <person name="Tapia R."/>
            <person name="Schmutz J."/>
            <person name="Larimer F."/>
            <person name="Land M."/>
            <person name="Hauser L."/>
            <person name="Kyrpides N."/>
            <person name="Mikhailova N."/>
            <person name="Hoff W."/>
            <person name="Richardson P."/>
        </authorList>
    </citation>
    <scope>NUCLEOTIDE SEQUENCE [LARGE SCALE GENOMIC DNA]</scope>
    <source>
        <strain evidence="9">DSM 244 / SL1</strain>
    </source>
</reference>
<dbReference type="eggNOG" id="COG0733">
    <property type="taxonomic scope" value="Bacteria"/>
</dbReference>
<dbReference type="AlphaFoldDB" id="A1WZP5"/>
<dbReference type="RefSeq" id="WP_011815179.1">
    <property type="nucleotide sequence ID" value="NC_008789.1"/>
</dbReference>
<evidence type="ECO:0000313" key="9">
    <source>
        <dbReference type="Proteomes" id="UP000000647"/>
    </source>
</evidence>
<keyword evidence="6" id="KW-0769">Symport</keyword>
<feature type="transmembrane region" description="Helical" evidence="7">
    <location>
        <begin position="393"/>
        <end position="410"/>
    </location>
</feature>
<comment type="similarity">
    <text evidence="6">Belongs to the sodium:neurotransmitter symporter (SNF) (TC 2.A.22) family.</text>
</comment>
<evidence type="ECO:0000256" key="5">
    <source>
        <dbReference type="ARBA" id="ARBA00023136"/>
    </source>
</evidence>
<feature type="transmembrane region" description="Helical" evidence="7">
    <location>
        <begin position="261"/>
        <end position="286"/>
    </location>
</feature>
<dbReference type="Pfam" id="PF00209">
    <property type="entry name" value="SNF"/>
    <property type="match status" value="2"/>
</dbReference>
<reference evidence="8 9" key="2">
    <citation type="journal article" date="2013" name="Stand. Genomic Sci.">
        <title>Complete genome sequence of Halorhodospira halophila SL1.</title>
        <authorList>
            <person name="Challacombe J.F."/>
            <person name="Majid S."/>
            <person name="Deole R."/>
            <person name="Brettin T.S."/>
            <person name="Bruce D."/>
            <person name="Delano S.F."/>
            <person name="Detter J.C."/>
            <person name="Gleasner C.D."/>
            <person name="Han C.S."/>
            <person name="Misra M."/>
            <person name="Reitenga K.G."/>
            <person name="Mikhailova N."/>
            <person name="Woyke T."/>
            <person name="Pitluck S."/>
            <person name="Nolan M."/>
            <person name="Land M.L."/>
            <person name="Saunders E."/>
            <person name="Tapia R."/>
            <person name="Lapidus A."/>
            <person name="Ivanova N."/>
            <person name="Hoff W.D."/>
        </authorList>
    </citation>
    <scope>NUCLEOTIDE SEQUENCE [LARGE SCALE GENOMIC DNA]</scope>
    <source>
        <strain evidence="9">DSM 244 / SL1</strain>
    </source>
</reference>
<evidence type="ECO:0000256" key="2">
    <source>
        <dbReference type="ARBA" id="ARBA00022448"/>
    </source>
</evidence>
<name>A1WZP5_HALHL</name>
<protein>
    <recommendedName>
        <fullName evidence="6">Transporter</fullName>
    </recommendedName>
</protein>
<evidence type="ECO:0000256" key="6">
    <source>
        <dbReference type="RuleBase" id="RU003732"/>
    </source>
</evidence>
<dbReference type="PRINTS" id="PR00176">
    <property type="entry name" value="NANEUSMPORT"/>
</dbReference>
<feature type="transmembrane region" description="Helical" evidence="7">
    <location>
        <begin position="306"/>
        <end position="329"/>
    </location>
</feature>
<dbReference type="HOGENOM" id="CLU_006855_3_4_6"/>
<dbReference type="Proteomes" id="UP000000647">
    <property type="component" value="Chromosome"/>
</dbReference>
<dbReference type="PROSITE" id="PS00610">
    <property type="entry name" value="NA_NEUROTRAN_SYMP_1"/>
    <property type="match status" value="1"/>
</dbReference>
<dbReference type="InterPro" id="IPR037272">
    <property type="entry name" value="SNS_sf"/>
</dbReference>
<dbReference type="KEGG" id="hha:Hhal_2394"/>
<evidence type="ECO:0000256" key="7">
    <source>
        <dbReference type="SAM" id="Phobius"/>
    </source>
</evidence>
<dbReference type="OrthoDB" id="9762833at2"/>
<keyword evidence="5 7" id="KW-0472">Membrane</keyword>
<keyword evidence="4 7" id="KW-1133">Transmembrane helix</keyword>
<feature type="transmembrane region" description="Helical" evidence="7">
    <location>
        <begin position="45"/>
        <end position="69"/>
    </location>
</feature>
<evidence type="ECO:0000256" key="4">
    <source>
        <dbReference type="ARBA" id="ARBA00022989"/>
    </source>
</evidence>
<feature type="transmembrane region" description="Helical" evidence="7">
    <location>
        <begin position="154"/>
        <end position="172"/>
    </location>
</feature>
<feature type="transmembrane region" description="Helical" evidence="7">
    <location>
        <begin position="225"/>
        <end position="249"/>
    </location>
</feature>
<dbReference type="PANTHER" id="PTHR42948">
    <property type="entry name" value="TRANSPORTER"/>
    <property type="match status" value="1"/>
</dbReference>
<evidence type="ECO:0000313" key="8">
    <source>
        <dbReference type="EMBL" id="ABM63157.1"/>
    </source>
</evidence>
<dbReference type="PANTHER" id="PTHR42948:SF1">
    <property type="entry name" value="TRANSPORTER"/>
    <property type="match status" value="1"/>
</dbReference>
<dbReference type="PROSITE" id="PS50267">
    <property type="entry name" value="NA_NEUROTRAN_SYMP_3"/>
    <property type="match status" value="1"/>
</dbReference>
<accession>A1WZP5</accession>
<evidence type="ECO:0000256" key="3">
    <source>
        <dbReference type="ARBA" id="ARBA00022692"/>
    </source>
</evidence>
<proteinExistence type="inferred from homology"/>
<feature type="transmembrane region" description="Helical" evidence="7">
    <location>
        <begin position="350"/>
        <end position="373"/>
    </location>
</feature>
<feature type="transmembrane region" description="Helical" evidence="7">
    <location>
        <begin position="184"/>
        <end position="205"/>
    </location>
</feature>
<dbReference type="STRING" id="349124.Hhal_2394"/>
<feature type="transmembrane region" description="Helical" evidence="7">
    <location>
        <begin position="90"/>
        <end position="115"/>
    </location>
</feature>
<dbReference type="NCBIfam" id="NF037979">
    <property type="entry name" value="Na_transp"/>
    <property type="match status" value="1"/>
</dbReference>
<dbReference type="InterPro" id="IPR000175">
    <property type="entry name" value="Na/ntran_symport"/>
</dbReference>
<keyword evidence="9" id="KW-1185">Reference proteome</keyword>
<organism evidence="8 9">
    <name type="scientific">Halorhodospira halophila (strain DSM 244 / SL1)</name>
    <name type="common">Ectothiorhodospira halophila (strain DSM 244 / SL1)</name>
    <dbReference type="NCBI Taxonomy" id="349124"/>
    <lineage>
        <taxon>Bacteria</taxon>
        <taxon>Pseudomonadati</taxon>
        <taxon>Pseudomonadota</taxon>
        <taxon>Gammaproteobacteria</taxon>
        <taxon>Chromatiales</taxon>
        <taxon>Ectothiorhodospiraceae</taxon>
        <taxon>Halorhodospira</taxon>
    </lineage>
</organism>
<comment type="subcellular location">
    <subcellularLocation>
        <location evidence="1">Membrane</location>
        <topology evidence="1">Multi-pass membrane protein</topology>
    </subcellularLocation>
</comment>
<feature type="transmembrane region" description="Helical" evidence="7">
    <location>
        <begin position="431"/>
        <end position="452"/>
    </location>
</feature>
<dbReference type="GO" id="GO:0016020">
    <property type="term" value="C:membrane"/>
    <property type="evidence" value="ECO:0007669"/>
    <property type="project" value="UniProtKB-SubCell"/>
</dbReference>
<keyword evidence="2 6" id="KW-0813">Transport</keyword>
<feature type="transmembrane region" description="Helical" evidence="7">
    <location>
        <begin position="12"/>
        <end position="33"/>
    </location>
</feature>
<dbReference type="CDD" id="cd10336">
    <property type="entry name" value="SLC6sbd_Tyt1-Like"/>
    <property type="match status" value="1"/>
</dbReference>
<dbReference type="InterPro" id="IPR047218">
    <property type="entry name" value="YocR/YhdH-like"/>
</dbReference>
<keyword evidence="3 6" id="KW-0812">Transmembrane</keyword>
<evidence type="ECO:0000256" key="1">
    <source>
        <dbReference type="ARBA" id="ARBA00004141"/>
    </source>
</evidence>
<dbReference type="SUPFAM" id="SSF161070">
    <property type="entry name" value="SNF-like"/>
    <property type="match status" value="1"/>
</dbReference>
<sequence>MKDLRQSIHGEWGSRWAFILAATGSAVGLGNIWRFPYVVGEYGGGAFILIYLACILAIGIPVMMAEILIGRRGRQSPINTMRALPAEFGAGRWWQILGWLGVIAGFLVLSFYSVVAGWSLAYVPYTAAGTFTGTETSQVEAIFNDLLASPWQMLFWHTVFMGATAFIVLRGVQNGLERAVRLLMPILFLLLLVMVGYGMGAGAFVEAMDFMFSPDFSAIGGDAVLVAMGQAFFTLSLGLGAIMAYGSYLSKRSSIPGNSGLIAGADTVIALLAGLAIFPIVLAAGLDPDSGPGLVFVTLSYGFGQMPLGALFGTLFFLLLSFAALTSAISIMEPATAYLVETRGWKRPKAAAAVAAAAWLVGIGSLLAFNVWAGFTIAGLNFQELAEYLSTSVMLPLGGLLMALFAGWVLPRSVTTEELALPDWVYRGWLVLVRFVVPAAILVVFANSLGLLG</sequence>
<dbReference type="EMBL" id="CP000544">
    <property type="protein sequence ID" value="ABM63157.1"/>
    <property type="molecule type" value="Genomic_DNA"/>
</dbReference>